<evidence type="ECO:0000313" key="2">
    <source>
        <dbReference type="EMBL" id="SFF16819.1"/>
    </source>
</evidence>
<dbReference type="AlphaFoldDB" id="A0A1I2GID3"/>
<dbReference type="Proteomes" id="UP000199513">
    <property type="component" value="Unassembled WGS sequence"/>
</dbReference>
<evidence type="ECO:0000256" key="1">
    <source>
        <dbReference type="SAM" id="Phobius"/>
    </source>
</evidence>
<gene>
    <name evidence="2" type="ORF">SAMN04488541_101877</name>
</gene>
<keyword evidence="1" id="KW-0472">Membrane</keyword>
<keyword evidence="1" id="KW-0812">Transmembrane</keyword>
<protein>
    <submittedName>
        <fullName evidence="2">Uncharacterized protein</fullName>
    </submittedName>
</protein>
<keyword evidence="1" id="KW-1133">Transmembrane helix</keyword>
<proteinExistence type="predicted"/>
<accession>A0A1I2GID3</accession>
<evidence type="ECO:0000313" key="3">
    <source>
        <dbReference type="Proteomes" id="UP000199513"/>
    </source>
</evidence>
<reference evidence="2 3" key="1">
    <citation type="submission" date="2016-10" db="EMBL/GenBank/DDBJ databases">
        <authorList>
            <person name="de Groot N.N."/>
        </authorList>
    </citation>
    <scope>NUCLEOTIDE SEQUENCE [LARGE SCALE GENOMIC DNA]</scope>
    <source>
        <strain>GEY</strain>
        <strain evidence="3">DSM 9560</strain>
    </source>
</reference>
<feature type="transmembrane region" description="Helical" evidence="1">
    <location>
        <begin position="6"/>
        <end position="28"/>
    </location>
</feature>
<name>A0A1I2GID3_9BACT</name>
<sequence>MEVFFLIIIFILKVAMWGGLVIACFYVYDKYIRKHVLNSAEDKEKKKLDV</sequence>
<keyword evidence="3" id="KW-1185">Reference proteome</keyword>
<organism evidence="2 3">
    <name type="scientific">Thermoflexibacter ruber</name>
    <dbReference type="NCBI Taxonomy" id="1003"/>
    <lineage>
        <taxon>Bacteria</taxon>
        <taxon>Pseudomonadati</taxon>
        <taxon>Bacteroidota</taxon>
        <taxon>Cytophagia</taxon>
        <taxon>Cytophagales</taxon>
        <taxon>Thermoflexibacteraceae</taxon>
        <taxon>Thermoflexibacter</taxon>
    </lineage>
</organism>
<dbReference type="EMBL" id="FONY01000018">
    <property type="protein sequence ID" value="SFF16819.1"/>
    <property type="molecule type" value="Genomic_DNA"/>
</dbReference>